<dbReference type="InterPro" id="IPR011009">
    <property type="entry name" value="Kinase-like_dom_sf"/>
</dbReference>
<dbReference type="RefSeq" id="WP_108783540.1">
    <property type="nucleotide sequence ID" value="NZ_OMKW01000004.1"/>
</dbReference>
<protein>
    <recommendedName>
        <fullName evidence="1">Aminoglycoside phosphotransferase domain-containing protein</fullName>
    </recommendedName>
</protein>
<dbReference type="OrthoDB" id="9809275at2"/>
<sequence>MSRQDELASFLAASGYGDRDVTLLAGDASNRQYFRLSGQPPLVVMDAPPEKGEDVRPFVQMTDYLRGLGYSAPAIPAQDEKRGFLVLEDLGDDLYARVVEQIGEQALYCAAVDLLVDLHQRTSAPDLAPYDWTVYARELRLLTEWYLPAAGAPVSDAAERAFLELFEDLCAPLATEVTVLRDYHAENLLWLGERPGLGAVGLLDYQDALIGHRAYDLVSLLEDARRDVSEPVQKAMLDRYIMATGVEADAFRREYAILGAQRNIKILGIFARLCRRDGKPGYVDLMPRVWAHLQRDLAHPALAPLRTWVAANVPAPTAEVRGQMVARS</sequence>
<dbReference type="Gene3D" id="3.90.1200.10">
    <property type="match status" value="1"/>
</dbReference>
<dbReference type="EMBL" id="OMKW01000004">
    <property type="protein sequence ID" value="SPF30847.1"/>
    <property type="molecule type" value="Genomic_DNA"/>
</dbReference>
<evidence type="ECO:0000313" key="2">
    <source>
        <dbReference type="EMBL" id="SPF30847.1"/>
    </source>
</evidence>
<organism evidence="2 3">
    <name type="scientific">Pontivivens insulae</name>
    <dbReference type="NCBI Taxonomy" id="1639689"/>
    <lineage>
        <taxon>Bacteria</taxon>
        <taxon>Pseudomonadati</taxon>
        <taxon>Pseudomonadota</taxon>
        <taxon>Alphaproteobacteria</taxon>
        <taxon>Rhodobacterales</taxon>
        <taxon>Paracoccaceae</taxon>
        <taxon>Pontivivens</taxon>
    </lineage>
</organism>
<dbReference type="Gene3D" id="3.30.200.20">
    <property type="entry name" value="Phosphorylase Kinase, domain 1"/>
    <property type="match status" value="1"/>
</dbReference>
<dbReference type="AlphaFoldDB" id="A0A2R8AF70"/>
<dbReference type="Pfam" id="PF01636">
    <property type="entry name" value="APH"/>
    <property type="match status" value="1"/>
</dbReference>
<dbReference type="InterPro" id="IPR002575">
    <property type="entry name" value="Aminoglycoside_PTrfase"/>
</dbReference>
<keyword evidence="3" id="KW-1185">Reference proteome</keyword>
<accession>A0A2R8AF70</accession>
<dbReference type="Proteomes" id="UP000244932">
    <property type="component" value="Unassembled WGS sequence"/>
</dbReference>
<name>A0A2R8AF70_9RHOB</name>
<evidence type="ECO:0000259" key="1">
    <source>
        <dbReference type="Pfam" id="PF01636"/>
    </source>
</evidence>
<evidence type="ECO:0000313" key="3">
    <source>
        <dbReference type="Proteomes" id="UP000244932"/>
    </source>
</evidence>
<reference evidence="2 3" key="1">
    <citation type="submission" date="2018-03" db="EMBL/GenBank/DDBJ databases">
        <authorList>
            <person name="Keele B.F."/>
        </authorList>
    </citation>
    <scope>NUCLEOTIDE SEQUENCE [LARGE SCALE GENOMIC DNA]</scope>
    <source>
        <strain evidence="2 3">CeCT 8812</strain>
    </source>
</reference>
<dbReference type="SUPFAM" id="SSF56112">
    <property type="entry name" value="Protein kinase-like (PK-like)"/>
    <property type="match status" value="1"/>
</dbReference>
<gene>
    <name evidence="2" type="ORF">POI8812_03191</name>
</gene>
<proteinExistence type="predicted"/>
<feature type="domain" description="Aminoglycoside phosphotransferase" evidence="1">
    <location>
        <begin position="21"/>
        <end position="244"/>
    </location>
</feature>